<dbReference type="RefSeq" id="WP_061926752.1">
    <property type="nucleotide sequence ID" value="NZ_JBEYBH010000002.1"/>
</dbReference>
<sequence length="289" mass="29717">MSTAQTARAAAALVLAAAALAGCGSEDGSGKAADARRGPSATPPARAVQDAYGRTVAAGTAKLAVSSKVVAEGQALTAHGSGVADLKRGASRIELTTQGTTVEQRVVDGVVYQKPSGGQRGAVPHGKTWLRIDLGRLARQGSAGQSRVSDPAEPVRYLKDAGAGQVTRVGAQTLDGTPTTHYRVTVPLSALTRGDAGQARELRRQLGRSSLPVDVWLDGRGRMRQESVRLTLHPLEGRTPGQGSSRVTSTTVLRFSGFGTDARITAPPAGDTADITDRMTKSGGTTATS</sequence>
<dbReference type="OrthoDB" id="3427828at2"/>
<evidence type="ECO:0000313" key="4">
    <source>
        <dbReference type="Proteomes" id="UP000053024"/>
    </source>
</evidence>
<dbReference type="InterPro" id="IPR029046">
    <property type="entry name" value="LolA/LolB/LppX"/>
</dbReference>
<feature type="region of interest" description="Disordered" evidence="1">
    <location>
        <begin position="26"/>
        <end position="46"/>
    </location>
</feature>
<organism evidence="3 4">
    <name type="scientific">Streptomyces bungoensis</name>
    <dbReference type="NCBI Taxonomy" id="285568"/>
    <lineage>
        <taxon>Bacteria</taxon>
        <taxon>Bacillati</taxon>
        <taxon>Actinomycetota</taxon>
        <taxon>Actinomycetes</taxon>
        <taxon>Kitasatosporales</taxon>
        <taxon>Streptomycetaceae</taxon>
        <taxon>Streptomyces</taxon>
    </lineage>
</organism>
<keyword evidence="4" id="KW-1185">Reference proteome</keyword>
<dbReference type="SUPFAM" id="SSF89392">
    <property type="entry name" value="Prokaryotic lipoproteins and lipoprotein localization factors"/>
    <property type="match status" value="1"/>
</dbReference>
<feature type="chain" id="PRO_5039641156" description="Lipoprotein" evidence="2">
    <location>
        <begin position="22"/>
        <end position="289"/>
    </location>
</feature>
<evidence type="ECO:0008006" key="5">
    <source>
        <dbReference type="Google" id="ProtNLM"/>
    </source>
</evidence>
<comment type="caution">
    <text evidence="3">The sequence shown here is derived from an EMBL/GenBank/DDBJ whole genome shotgun (WGS) entry which is preliminary data.</text>
</comment>
<evidence type="ECO:0000313" key="3">
    <source>
        <dbReference type="EMBL" id="KUN80546.1"/>
    </source>
</evidence>
<gene>
    <name evidence="3" type="ORF">AQJ66_25710</name>
</gene>
<keyword evidence="2" id="KW-0732">Signal</keyword>
<proteinExistence type="predicted"/>
<feature type="signal peptide" evidence="2">
    <location>
        <begin position="1"/>
        <end position="21"/>
    </location>
</feature>
<dbReference type="AlphaFoldDB" id="A0A117RAV9"/>
<evidence type="ECO:0000256" key="2">
    <source>
        <dbReference type="SAM" id="SignalP"/>
    </source>
</evidence>
<dbReference type="Gene3D" id="2.50.20.20">
    <property type="match status" value="1"/>
</dbReference>
<name>A0A117RAV9_9ACTN</name>
<evidence type="ECO:0000256" key="1">
    <source>
        <dbReference type="SAM" id="MobiDB-lite"/>
    </source>
</evidence>
<dbReference type="STRING" id="285568.AQJ66_25710"/>
<feature type="region of interest" description="Disordered" evidence="1">
    <location>
        <begin position="263"/>
        <end position="289"/>
    </location>
</feature>
<dbReference type="Proteomes" id="UP000053024">
    <property type="component" value="Unassembled WGS sequence"/>
</dbReference>
<protein>
    <recommendedName>
        <fullName evidence="5">Lipoprotein</fullName>
    </recommendedName>
</protein>
<dbReference type="EMBL" id="LMWX01000047">
    <property type="protein sequence ID" value="KUN80546.1"/>
    <property type="molecule type" value="Genomic_DNA"/>
</dbReference>
<reference evidence="3 4" key="1">
    <citation type="submission" date="2015-10" db="EMBL/GenBank/DDBJ databases">
        <title>Draft genome sequence of Streptomyces bungoensis DSM 41781, type strain for the species Streptomyces bungoensis.</title>
        <authorList>
            <person name="Ruckert C."/>
            <person name="Winkler A."/>
            <person name="Kalinowski J."/>
            <person name="Kampfer P."/>
            <person name="Glaeser S."/>
        </authorList>
    </citation>
    <scope>NUCLEOTIDE SEQUENCE [LARGE SCALE GENOMIC DNA]</scope>
    <source>
        <strain evidence="3 4">DSM 41781</strain>
    </source>
</reference>
<accession>A0A117RAV9</accession>